<comment type="caution">
    <text evidence="1">The sequence shown here is derived from an EMBL/GenBank/DDBJ whole genome shotgun (WGS) entry which is preliminary data.</text>
</comment>
<dbReference type="EMBL" id="JALEMU010000082">
    <property type="protein sequence ID" value="MCI5755694.1"/>
    <property type="molecule type" value="Genomic_DNA"/>
</dbReference>
<protein>
    <submittedName>
        <fullName evidence="1">Uncharacterized protein</fullName>
    </submittedName>
</protein>
<dbReference type="Proteomes" id="UP001139365">
    <property type="component" value="Unassembled WGS sequence"/>
</dbReference>
<sequence>ILYYDVGFPKNAVRWTSGKGNSAICSSEYTGNLPDGDRLTINCSRNLRRLEFEYYSAKSSTSSLITYDLSSSTLTDNGGNTAFLSDIVLKEWFAVSGNSRFTAASPGKYNQ</sequence>
<accession>A0AAE3FH42</accession>
<organism evidence="1 2">
    <name type="scientific">Candidatus Colimorpha enterica</name>
    <dbReference type="NCBI Taxonomy" id="3083063"/>
    <lineage>
        <taxon>Bacteria</taxon>
        <taxon>Pseudomonadati</taxon>
        <taxon>Bacteroidota</taxon>
        <taxon>Bacteroidia</taxon>
        <taxon>Bacteroidales</taxon>
        <taxon>Candidatus Colimorpha</taxon>
    </lineage>
</organism>
<reference evidence="1 2" key="1">
    <citation type="submission" date="2022-03" db="EMBL/GenBank/DDBJ databases">
        <title>Metagenome-assembled genomes from swine fecal metagenomes.</title>
        <authorList>
            <person name="Holman D.B."/>
            <person name="Kommadath A."/>
        </authorList>
    </citation>
    <scope>NUCLEOTIDE SEQUENCE [LARGE SCALE GENOMIC DNA]</scope>
    <source>
        <strain evidence="1">SUG147</strain>
    </source>
</reference>
<dbReference type="AlphaFoldDB" id="A0AAE3FH42"/>
<evidence type="ECO:0000313" key="1">
    <source>
        <dbReference type="EMBL" id="MCI5755694.1"/>
    </source>
</evidence>
<name>A0AAE3FH42_9BACT</name>
<gene>
    <name evidence="1" type="ORF">MR241_05315</name>
</gene>
<feature type="non-terminal residue" evidence="1">
    <location>
        <position position="1"/>
    </location>
</feature>
<proteinExistence type="predicted"/>
<evidence type="ECO:0000313" key="2">
    <source>
        <dbReference type="Proteomes" id="UP001139365"/>
    </source>
</evidence>